<comment type="caution">
    <text evidence="1">The sequence shown here is derived from an EMBL/GenBank/DDBJ whole genome shotgun (WGS) entry which is preliminary data.</text>
</comment>
<dbReference type="AlphaFoldDB" id="A0A5C5XUH8"/>
<name>A0A5C5XUH8_9PLAN</name>
<dbReference type="Proteomes" id="UP000317238">
    <property type="component" value="Unassembled WGS sequence"/>
</dbReference>
<evidence type="ECO:0000313" key="1">
    <source>
        <dbReference type="EMBL" id="TWT65675.1"/>
    </source>
</evidence>
<proteinExistence type="predicted"/>
<protein>
    <submittedName>
        <fullName evidence="1">Uncharacterized protein</fullName>
    </submittedName>
</protein>
<reference evidence="1 2" key="1">
    <citation type="submission" date="2019-02" db="EMBL/GenBank/DDBJ databases">
        <title>Deep-cultivation of Planctomycetes and their phenomic and genomic characterization uncovers novel biology.</title>
        <authorList>
            <person name="Wiegand S."/>
            <person name="Jogler M."/>
            <person name="Boedeker C."/>
            <person name="Pinto D."/>
            <person name="Vollmers J."/>
            <person name="Rivas-Marin E."/>
            <person name="Kohn T."/>
            <person name="Peeters S.H."/>
            <person name="Heuer A."/>
            <person name="Rast P."/>
            <person name="Oberbeckmann S."/>
            <person name="Bunk B."/>
            <person name="Jeske O."/>
            <person name="Meyerdierks A."/>
            <person name="Storesund J.E."/>
            <person name="Kallscheuer N."/>
            <person name="Luecker S."/>
            <person name="Lage O.M."/>
            <person name="Pohl T."/>
            <person name="Merkel B.J."/>
            <person name="Hornburger P."/>
            <person name="Mueller R.-W."/>
            <person name="Bruemmer F."/>
            <person name="Labrenz M."/>
            <person name="Spormann A.M."/>
            <person name="Op Den Camp H."/>
            <person name="Overmann J."/>
            <person name="Amann R."/>
            <person name="Jetten M.S.M."/>
            <person name="Mascher T."/>
            <person name="Medema M.H."/>
            <person name="Devos D.P."/>
            <person name="Kaster A.-K."/>
            <person name="Ovreas L."/>
            <person name="Rohde M."/>
            <person name="Galperin M.Y."/>
            <person name="Jogler C."/>
        </authorList>
    </citation>
    <scope>NUCLEOTIDE SEQUENCE [LARGE SCALE GENOMIC DNA]</scope>
    <source>
        <strain evidence="1 2">Pan14r</strain>
    </source>
</reference>
<dbReference type="EMBL" id="SJPL01000002">
    <property type="protein sequence ID" value="TWT65675.1"/>
    <property type="molecule type" value="Genomic_DNA"/>
</dbReference>
<evidence type="ECO:0000313" key="2">
    <source>
        <dbReference type="Proteomes" id="UP000317238"/>
    </source>
</evidence>
<sequence length="121" mass="13484">MTDAAPVNQSNGGGNQVPYPTGLRKSAVHHLSSGFRPCDCGLKLGLRVPQMFWLTQTSRQKRSPRFRIQNRATKSPTVNTTPAGTHFLAYLHADQSEIMDRNTRAYQQTVEMLNETRATPA</sequence>
<organism evidence="1 2">
    <name type="scientific">Crateriforma conspicua</name>
    <dbReference type="NCBI Taxonomy" id="2527996"/>
    <lineage>
        <taxon>Bacteria</taxon>
        <taxon>Pseudomonadati</taxon>
        <taxon>Planctomycetota</taxon>
        <taxon>Planctomycetia</taxon>
        <taxon>Planctomycetales</taxon>
        <taxon>Planctomycetaceae</taxon>
        <taxon>Crateriforma</taxon>
    </lineage>
</organism>
<accession>A0A5C5XUH8</accession>
<gene>
    <name evidence="1" type="ORF">Pan14r_52240</name>
</gene>
<keyword evidence="2" id="KW-1185">Reference proteome</keyword>